<organism evidence="1">
    <name type="scientific">Thermodesulfatator atlanticus</name>
    <dbReference type="NCBI Taxonomy" id="501497"/>
    <lineage>
        <taxon>Bacteria</taxon>
        <taxon>Pseudomonadati</taxon>
        <taxon>Thermodesulfobacteriota</taxon>
        <taxon>Thermodesulfobacteria</taxon>
        <taxon>Thermodesulfobacteriales</taxon>
        <taxon>Thermodesulfatatoraceae</taxon>
        <taxon>Thermodesulfatator</taxon>
    </lineage>
</organism>
<evidence type="ECO:0000313" key="1">
    <source>
        <dbReference type="EMBL" id="HHI97391.1"/>
    </source>
</evidence>
<dbReference type="EMBL" id="DROK01000171">
    <property type="protein sequence ID" value="HHI97391.1"/>
    <property type="molecule type" value="Genomic_DNA"/>
</dbReference>
<gene>
    <name evidence="1" type="ORF">ENJ96_06025</name>
</gene>
<evidence type="ECO:0008006" key="2">
    <source>
        <dbReference type="Google" id="ProtNLM"/>
    </source>
</evidence>
<sequence length="758" mass="84928">MRDAGLNFSCKALTVKDGHFYFRGLYLGDPAFELWAEEGAIYPSFKEKGVLLFLKNFEGRYDLLFPARGLTPPKYLLALQLENGKLLLEGKPSYQVRLKRLKITGLKAFFGAFKAKEALAFIDKNPKTPKTSFLPKEKDEFFGAVKLDVKVDLARLPHWLKKDLFASKGVLKLELFLDPKDEGVSFKGRASLTDLSLDFPKLNFSLAGEGSFSGFWQREKGSFWAQGWALFEPPVSLAYRLEGRLLPEALALERLKLSLAAGPPFFASLANSLGAKIKGELLGSAEIFPQNERFQAELVLRQGGFALSEDRVGEGMDLEAKIRGGLSKDLFLKGEVLLRRGEFFWAPWYYALERPLRFSFNLLKKGRSLFVSSLKVNGPFTAEVEGLEVYPQWSWPHKAALKLKMEDFWGPLVAEPFGEEYPFLSRTKLSGSLFLRQQKRVINAYFSGRLGFGPHQFEGLRLAGAYDLSGSCKDFSLSWAEVKSPVLLLGPLELEGKTCPPKLFLEPFSWSLFRGNLESSGGAGDIGQKTFFLKETELKGLRPDLPPPWKPLSPEISGHFTRVTFAKGRLEGKGLLKVRLAGGELIIKDFFFEPGVLPRYGGDITFSGLDLTLLSKALGFGLITGRLRGKVRHLVMVGKLPASFELWLEDDPSYRGKRRISLKAVRQMAELGGGRATLLVPFAKSLRYQRLGLYCRLENDVFYLKGLIKEGGKEYLVKGPKLFGVDVINQNPGGAISFKEMVRRLKRVMEESDEKEPS</sequence>
<proteinExistence type="predicted"/>
<accession>A0A7V5U2T3</accession>
<reference evidence="1" key="1">
    <citation type="journal article" date="2020" name="mSystems">
        <title>Genome- and Community-Level Interaction Insights into Carbon Utilization and Element Cycling Functions of Hydrothermarchaeota in Hydrothermal Sediment.</title>
        <authorList>
            <person name="Zhou Z."/>
            <person name="Liu Y."/>
            <person name="Xu W."/>
            <person name="Pan J."/>
            <person name="Luo Z.H."/>
            <person name="Li M."/>
        </authorList>
    </citation>
    <scope>NUCLEOTIDE SEQUENCE [LARGE SCALE GENOMIC DNA]</scope>
    <source>
        <strain evidence="1">HyVt-533</strain>
    </source>
</reference>
<comment type="caution">
    <text evidence="1">The sequence shown here is derived from an EMBL/GenBank/DDBJ whole genome shotgun (WGS) entry which is preliminary data.</text>
</comment>
<dbReference type="AlphaFoldDB" id="A0A7V5U2T3"/>
<dbReference type="Proteomes" id="UP000886101">
    <property type="component" value="Unassembled WGS sequence"/>
</dbReference>
<name>A0A7V5U2T3_9BACT</name>
<protein>
    <recommendedName>
        <fullName evidence="2">AsmA-like C-terminal domain-containing protein</fullName>
    </recommendedName>
</protein>